<dbReference type="Proteomes" id="UP000023152">
    <property type="component" value="Unassembled WGS sequence"/>
</dbReference>
<gene>
    <name evidence="2" type="ORF">RFI_21333</name>
</gene>
<dbReference type="InterPro" id="IPR036291">
    <property type="entry name" value="NAD(P)-bd_dom_sf"/>
</dbReference>
<sequence length="182" mass="20777">MYVCNVSPKQTLCKIQKKEGYLLARIIFAKTIEKLFALKKKMVDTKKKKKKTHLFNTSTRWMKQNTNVVSLCNFTPILKKKKGAVVNIGSAGSVLPHELHEVYSGTKSYLNKWTIDMASAYQKTFQKILPSKLIFSKNGFFFLGYICNYLVLKICFQMKPNKQIKSPGSITLLCGVQHVQNS</sequence>
<accession>X6MSE7</accession>
<dbReference type="AlphaFoldDB" id="X6MSE7"/>
<dbReference type="SUPFAM" id="SSF51735">
    <property type="entry name" value="NAD(P)-binding Rossmann-fold domains"/>
    <property type="match status" value="1"/>
</dbReference>
<organism evidence="2 3">
    <name type="scientific">Reticulomyxa filosa</name>
    <dbReference type="NCBI Taxonomy" id="46433"/>
    <lineage>
        <taxon>Eukaryota</taxon>
        <taxon>Sar</taxon>
        <taxon>Rhizaria</taxon>
        <taxon>Retaria</taxon>
        <taxon>Foraminifera</taxon>
        <taxon>Monothalamids</taxon>
        <taxon>Reticulomyxidae</taxon>
        <taxon>Reticulomyxa</taxon>
    </lineage>
</organism>
<protein>
    <submittedName>
        <fullName evidence="2">Uncharacterized protein</fullName>
    </submittedName>
</protein>
<feature type="transmembrane region" description="Helical" evidence="1">
    <location>
        <begin position="139"/>
        <end position="156"/>
    </location>
</feature>
<evidence type="ECO:0000256" key="1">
    <source>
        <dbReference type="SAM" id="Phobius"/>
    </source>
</evidence>
<keyword evidence="1" id="KW-0472">Membrane</keyword>
<keyword evidence="1" id="KW-1133">Transmembrane helix</keyword>
<comment type="caution">
    <text evidence="2">The sequence shown here is derived from an EMBL/GenBank/DDBJ whole genome shotgun (WGS) entry which is preliminary data.</text>
</comment>
<dbReference type="Gene3D" id="3.40.50.720">
    <property type="entry name" value="NAD(P)-binding Rossmann-like Domain"/>
    <property type="match status" value="1"/>
</dbReference>
<evidence type="ECO:0000313" key="2">
    <source>
        <dbReference type="EMBL" id="ETO16025.1"/>
    </source>
</evidence>
<reference evidence="2 3" key="1">
    <citation type="journal article" date="2013" name="Curr. Biol.">
        <title>The Genome of the Foraminiferan Reticulomyxa filosa.</title>
        <authorList>
            <person name="Glockner G."/>
            <person name="Hulsmann N."/>
            <person name="Schleicher M."/>
            <person name="Noegel A.A."/>
            <person name="Eichinger L."/>
            <person name="Gallinger C."/>
            <person name="Pawlowski J."/>
            <person name="Sierra R."/>
            <person name="Euteneuer U."/>
            <person name="Pillet L."/>
            <person name="Moustafa A."/>
            <person name="Platzer M."/>
            <person name="Groth M."/>
            <person name="Szafranski K."/>
            <person name="Schliwa M."/>
        </authorList>
    </citation>
    <scope>NUCLEOTIDE SEQUENCE [LARGE SCALE GENOMIC DNA]</scope>
</reference>
<name>X6MSE7_RETFI</name>
<evidence type="ECO:0000313" key="3">
    <source>
        <dbReference type="Proteomes" id="UP000023152"/>
    </source>
</evidence>
<keyword evidence="3" id="KW-1185">Reference proteome</keyword>
<dbReference type="OrthoDB" id="5545019at2759"/>
<proteinExistence type="predicted"/>
<keyword evidence="1" id="KW-0812">Transmembrane</keyword>
<dbReference type="EMBL" id="ASPP01018627">
    <property type="protein sequence ID" value="ETO16025.1"/>
    <property type="molecule type" value="Genomic_DNA"/>
</dbReference>